<feature type="region of interest" description="Disordered" evidence="1">
    <location>
        <begin position="1"/>
        <end position="23"/>
    </location>
</feature>
<evidence type="ECO:0000256" key="1">
    <source>
        <dbReference type="SAM" id="MobiDB-lite"/>
    </source>
</evidence>
<dbReference type="EMBL" id="JAGINU010000001">
    <property type="protein sequence ID" value="MBP2370228.1"/>
    <property type="molecule type" value="Genomic_DNA"/>
</dbReference>
<name>A0ABS4W1Z7_9PSEU</name>
<dbReference type="RefSeq" id="WP_210033304.1">
    <property type="nucleotide sequence ID" value="NZ_JAGINU010000001.1"/>
</dbReference>
<comment type="caution">
    <text evidence="2">The sequence shown here is derived from an EMBL/GenBank/DDBJ whole genome shotgun (WGS) entry which is preliminary data.</text>
</comment>
<dbReference type="Proteomes" id="UP001519295">
    <property type="component" value="Unassembled WGS sequence"/>
</dbReference>
<proteinExistence type="predicted"/>
<protein>
    <submittedName>
        <fullName evidence="2">Uncharacterized protein</fullName>
    </submittedName>
</protein>
<sequence>MRVRMKVSVSGTRGGQLWPGIGEEIDLPDGEGADLCAAGLAEPVAVTKPAETAVDKAPAEERADDDSEKQASDKGLSTESGPARRRRQ</sequence>
<accession>A0ABS4W1Z7</accession>
<keyword evidence="3" id="KW-1185">Reference proteome</keyword>
<evidence type="ECO:0000313" key="2">
    <source>
        <dbReference type="EMBL" id="MBP2370228.1"/>
    </source>
</evidence>
<evidence type="ECO:0000313" key="3">
    <source>
        <dbReference type="Proteomes" id="UP001519295"/>
    </source>
</evidence>
<organism evidence="2 3">
    <name type="scientific">Pseudonocardia parietis</name>
    <dbReference type="NCBI Taxonomy" id="570936"/>
    <lineage>
        <taxon>Bacteria</taxon>
        <taxon>Bacillati</taxon>
        <taxon>Actinomycetota</taxon>
        <taxon>Actinomycetes</taxon>
        <taxon>Pseudonocardiales</taxon>
        <taxon>Pseudonocardiaceae</taxon>
        <taxon>Pseudonocardia</taxon>
    </lineage>
</organism>
<gene>
    <name evidence="2" type="ORF">JOF36_005924</name>
</gene>
<reference evidence="2 3" key="1">
    <citation type="submission" date="2021-03" db="EMBL/GenBank/DDBJ databases">
        <title>Sequencing the genomes of 1000 actinobacteria strains.</title>
        <authorList>
            <person name="Klenk H.-P."/>
        </authorList>
    </citation>
    <scope>NUCLEOTIDE SEQUENCE [LARGE SCALE GENOMIC DNA]</scope>
    <source>
        <strain evidence="2 3">DSM 45256</strain>
    </source>
</reference>
<feature type="region of interest" description="Disordered" evidence="1">
    <location>
        <begin position="48"/>
        <end position="88"/>
    </location>
</feature>